<organism evidence="1 2">
    <name type="scientific">Psychrosphaera algicola</name>
    <dbReference type="NCBI Taxonomy" id="3023714"/>
    <lineage>
        <taxon>Bacteria</taxon>
        <taxon>Pseudomonadati</taxon>
        <taxon>Pseudomonadota</taxon>
        <taxon>Gammaproteobacteria</taxon>
        <taxon>Alteromonadales</taxon>
        <taxon>Pseudoalteromonadaceae</taxon>
        <taxon>Psychrosphaera</taxon>
    </lineage>
</organism>
<dbReference type="PANTHER" id="PTHR32305">
    <property type="match status" value="1"/>
</dbReference>
<dbReference type="PANTHER" id="PTHR32305:SF15">
    <property type="entry name" value="PROTEIN RHSA-RELATED"/>
    <property type="match status" value="1"/>
</dbReference>
<reference evidence="1 2" key="1">
    <citation type="submission" date="2023-01" db="EMBL/GenBank/DDBJ databases">
        <title>Psychrosphaera sp. nov., isolated from marine algae.</title>
        <authorList>
            <person name="Bayburt H."/>
            <person name="Choi B.J."/>
            <person name="Kim J.M."/>
            <person name="Choi D.G."/>
            <person name="Jeon C.O."/>
        </authorList>
    </citation>
    <scope>NUCLEOTIDE SEQUENCE [LARGE SCALE GENOMIC DNA]</scope>
    <source>
        <strain evidence="1 2">G1-22</strain>
    </source>
</reference>
<dbReference type="Gene3D" id="2.180.10.10">
    <property type="entry name" value="RHS repeat-associated core"/>
    <property type="match status" value="2"/>
</dbReference>
<dbReference type="Proteomes" id="UP001528411">
    <property type="component" value="Unassembled WGS sequence"/>
</dbReference>
<sequence>MYTKSTLNAFGEVKLIDYPDSRHKSIEKRYCDSSCSLDGYYIQRVAETGKPDKEVVFDKYGMEIETRVVSFDGSNSVVTTTYDEYGRKESTSRPNNPALTTDFVYDDIGRVERVTNPDGSYKTLEYDGANEIATNEIDQKTTTVKNGLGETIEVEDNEGNTVEFTYDAFGNLLNSETKADGKSSIITNEFDYLGRKTSTDDPIKGEWTYKYNGFDQIYSQTNAENDKFTFTYDTLGRKTKSYNSEEGTLCWIYGTSSTYKERNKLVETAKYDGADKTCGSDTPTIKTEYSFDSVGRPHETVTTFEGEFDTYSQSQSYDAASRPLITNFDVPGSSFSVKTFYTNAGYVKARVNNETGFVLERIDSMNDSGQVTGITYGNGVEGQYDFEGDTGRLSDVDFIGDSSLFNLDLTYYNNGDLHTKRSKYYSGDAADYTETFIYDDVSRLKNRNISVITANPALPSSFTGNQTYTYDGFGNITSKKGFGTNGTSTGYYKYSSTDVHRLEAIYKNSSRTGATYNNFSGKYDNNGNIENDGVRTFTYSSFDLPTDISSSTASATMKYGVNRQLYYKSESKKENGLNATYTRTYVGGYEKTIRSGGYGSLTEHKYYIGNAIVTKRSNQTDEILYMHKDS</sequence>
<accession>A0ABT5FFM9</accession>
<comment type="caution">
    <text evidence="1">The sequence shown here is derived from an EMBL/GenBank/DDBJ whole genome shotgun (WGS) entry which is preliminary data.</text>
</comment>
<name>A0ABT5FFM9_9GAMM</name>
<dbReference type="InterPro" id="IPR006530">
    <property type="entry name" value="YD"/>
</dbReference>
<dbReference type="NCBIfam" id="TIGR01643">
    <property type="entry name" value="YD_repeat_2x"/>
    <property type="match status" value="1"/>
</dbReference>
<evidence type="ECO:0000313" key="1">
    <source>
        <dbReference type="EMBL" id="MDC2890354.1"/>
    </source>
</evidence>
<evidence type="ECO:0008006" key="3">
    <source>
        <dbReference type="Google" id="ProtNLM"/>
    </source>
</evidence>
<dbReference type="InterPro" id="IPR031325">
    <property type="entry name" value="RHS_repeat"/>
</dbReference>
<dbReference type="InterPro" id="IPR050708">
    <property type="entry name" value="T6SS_VgrG/RHS"/>
</dbReference>
<keyword evidence="2" id="KW-1185">Reference proteome</keyword>
<proteinExistence type="predicted"/>
<protein>
    <recommendedName>
        <fullName evidence="3">RHS repeat protein</fullName>
    </recommendedName>
</protein>
<gene>
    <name evidence="1" type="ORF">PN838_18320</name>
</gene>
<dbReference type="EMBL" id="JAQOMS010000002">
    <property type="protein sequence ID" value="MDC2890354.1"/>
    <property type="molecule type" value="Genomic_DNA"/>
</dbReference>
<evidence type="ECO:0000313" key="2">
    <source>
        <dbReference type="Proteomes" id="UP001528411"/>
    </source>
</evidence>
<dbReference type="RefSeq" id="WP_272181568.1">
    <property type="nucleotide sequence ID" value="NZ_JAQOMS010000002.1"/>
</dbReference>
<dbReference type="Pfam" id="PF05593">
    <property type="entry name" value="RHS_repeat"/>
    <property type="match status" value="1"/>
</dbReference>